<evidence type="ECO:0000256" key="4">
    <source>
        <dbReference type="ARBA" id="ARBA00022840"/>
    </source>
</evidence>
<dbReference type="CDD" id="cd18808">
    <property type="entry name" value="SF1_C_Upf1"/>
    <property type="match status" value="1"/>
</dbReference>
<dbReference type="InterPro" id="IPR045529">
    <property type="entry name" value="DUF6469"/>
</dbReference>
<dbReference type="FunFam" id="3.40.50.300:FF:000326">
    <property type="entry name" value="P-loop containing nucleoside triphosphate hydrolase"/>
    <property type="match status" value="1"/>
</dbReference>
<evidence type="ECO:0000256" key="2">
    <source>
        <dbReference type="ARBA" id="ARBA00022801"/>
    </source>
</evidence>
<keyword evidence="2 8" id="KW-0378">Hydrolase</keyword>
<feature type="domain" description="DNA2/NAM7 helicase helicase" evidence="5">
    <location>
        <begin position="253"/>
        <end position="453"/>
    </location>
</feature>
<dbReference type="KEGG" id="mtr:11413759"/>
<evidence type="ECO:0000259" key="7">
    <source>
        <dbReference type="Pfam" id="PF20073"/>
    </source>
</evidence>
<dbReference type="PANTHER" id="PTHR10887">
    <property type="entry name" value="DNA2/NAM7 HELICASE FAMILY"/>
    <property type="match status" value="1"/>
</dbReference>
<organism evidence="8 11">
    <name type="scientific">Medicago truncatula</name>
    <name type="common">Barrel medic</name>
    <name type="synonym">Medicago tribuloides</name>
    <dbReference type="NCBI Taxonomy" id="3880"/>
    <lineage>
        <taxon>Eukaryota</taxon>
        <taxon>Viridiplantae</taxon>
        <taxon>Streptophyta</taxon>
        <taxon>Embryophyta</taxon>
        <taxon>Tracheophyta</taxon>
        <taxon>Spermatophyta</taxon>
        <taxon>Magnoliopsida</taxon>
        <taxon>eudicotyledons</taxon>
        <taxon>Gunneridae</taxon>
        <taxon>Pentapetalae</taxon>
        <taxon>rosids</taxon>
        <taxon>fabids</taxon>
        <taxon>Fabales</taxon>
        <taxon>Fabaceae</taxon>
        <taxon>Papilionoideae</taxon>
        <taxon>50 kb inversion clade</taxon>
        <taxon>NPAAA clade</taxon>
        <taxon>Hologalegina</taxon>
        <taxon>IRL clade</taxon>
        <taxon>Trifolieae</taxon>
        <taxon>Medicago</taxon>
    </lineage>
</organism>
<evidence type="ECO:0000313" key="9">
    <source>
        <dbReference type="EMBL" id="RHN68050.1"/>
    </source>
</evidence>
<dbReference type="GO" id="GO:0004386">
    <property type="term" value="F:helicase activity"/>
    <property type="evidence" value="ECO:0007669"/>
    <property type="project" value="UniProtKB-KW"/>
</dbReference>
<dbReference type="InterPro" id="IPR045055">
    <property type="entry name" value="DNA2/NAM7-like"/>
</dbReference>
<dbReference type="InterPro" id="IPR041679">
    <property type="entry name" value="DNA2/NAM7-like_C"/>
</dbReference>
<dbReference type="STRING" id="3880.G7J7W5"/>
<dbReference type="GO" id="GO:0005524">
    <property type="term" value="F:ATP binding"/>
    <property type="evidence" value="ECO:0007669"/>
    <property type="project" value="UniProtKB-KW"/>
</dbReference>
<keyword evidence="1" id="KW-0547">Nucleotide-binding</keyword>
<accession>A0A0C3VHL4</accession>
<evidence type="ECO:0000256" key="1">
    <source>
        <dbReference type="ARBA" id="ARBA00022741"/>
    </source>
</evidence>
<name>G7J7W5_MEDTR</name>
<dbReference type="OrthoDB" id="6513042at2759"/>
<dbReference type="PaxDb" id="3880-AES70859"/>
<accession>G7J7W5</accession>
<dbReference type="SUPFAM" id="SSF52540">
    <property type="entry name" value="P-loop containing nucleoside triphosphate hydrolases"/>
    <property type="match status" value="1"/>
</dbReference>
<protein>
    <submittedName>
        <fullName evidence="8">P-loop nucleoside triphosphate hydrolase superfamily protein</fullName>
    </submittedName>
    <submittedName>
        <fullName evidence="9">Putative P-loop containing nucleoside triphosphate hydrolase</fullName>
    </submittedName>
</protein>
<feature type="domain" description="DNA2/NAM7 helicase-like C-terminal" evidence="6">
    <location>
        <begin position="690"/>
        <end position="887"/>
    </location>
</feature>
<dbReference type="Pfam" id="PF20073">
    <property type="entry name" value="DUF6469"/>
    <property type="match status" value="1"/>
</dbReference>
<reference evidence="8 11" key="2">
    <citation type="journal article" date="2014" name="BMC Genomics">
        <title>An improved genome release (version Mt4.0) for the model legume Medicago truncatula.</title>
        <authorList>
            <person name="Tang H."/>
            <person name="Krishnakumar V."/>
            <person name="Bidwell S."/>
            <person name="Rosen B."/>
            <person name="Chan A."/>
            <person name="Zhou S."/>
            <person name="Gentzbittel L."/>
            <person name="Childs K.L."/>
            <person name="Yandell M."/>
            <person name="Gundlach H."/>
            <person name="Mayer K.F."/>
            <person name="Schwartz D.C."/>
            <person name="Town C.D."/>
        </authorList>
    </citation>
    <scope>GENOME REANNOTATION</scope>
    <source>
        <strain evidence="8">A17</strain>
        <strain evidence="10 11">cv. Jemalong A17</strain>
    </source>
</reference>
<dbReference type="InterPro" id="IPR047187">
    <property type="entry name" value="SF1_C_Upf1"/>
</dbReference>
<dbReference type="InterPro" id="IPR027417">
    <property type="entry name" value="P-loop_NTPase"/>
</dbReference>
<reference evidence="8 11" key="1">
    <citation type="journal article" date="2011" name="Nature">
        <title>The Medicago genome provides insight into the evolution of rhizobial symbioses.</title>
        <authorList>
            <person name="Young N.D."/>
            <person name="Debelle F."/>
            <person name="Oldroyd G.E."/>
            <person name="Geurts R."/>
            <person name="Cannon S.B."/>
            <person name="Udvardi M.K."/>
            <person name="Benedito V.A."/>
            <person name="Mayer K.F."/>
            <person name="Gouzy J."/>
            <person name="Schoof H."/>
            <person name="Van de Peer Y."/>
            <person name="Proost S."/>
            <person name="Cook D.R."/>
            <person name="Meyers B.C."/>
            <person name="Spannagl M."/>
            <person name="Cheung F."/>
            <person name="De Mita S."/>
            <person name="Krishnakumar V."/>
            <person name="Gundlach H."/>
            <person name="Zhou S."/>
            <person name="Mudge J."/>
            <person name="Bharti A.K."/>
            <person name="Murray J.D."/>
            <person name="Naoumkina M.A."/>
            <person name="Rosen B."/>
            <person name="Silverstein K.A."/>
            <person name="Tang H."/>
            <person name="Rombauts S."/>
            <person name="Zhao P.X."/>
            <person name="Zhou P."/>
            <person name="Barbe V."/>
            <person name="Bardou P."/>
            <person name="Bechner M."/>
            <person name="Bellec A."/>
            <person name="Berger A."/>
            <person name="Berges H."/>
            <person name="Bidwell S."/>
            <person name="Bisseling T."/>
            <person name="Choisne N."/>
            <person name="Couloux A."/>
            <person name="Denny R."/>
            <person name="Deshpande S."/>
            <person name="Dai X."/>
            <person name="Doyle J.J."/>
            <person name="Dudez A.M."/>
            <person name="Farmer A.D."/>
            <person name="Fouteau S."/>
            <person name="Franken C."/>
            <person name="Gibelin C."/>
            <person name="Gish J."/>
            <person name="Goldstein S."/>
            <person name="Gonzalez A.J."/>
            <person name="Green P.J."/>
            <person name="Hallab A."/>
            <person name="Hartog M."/>
            <person name="Hua A."/>
            <person name="Humphray S.J."/>
            <person name="Jeong D.H."/>
            <person name="Jing Y."/>
            <person name="Jocker A."/>
            <person name="Kenton S.M."/>
            <person name="Kim D.J."/>
            <person name="Klee K."/>
            <person name="Lai H."/>
            <person name="Lang C."/>
            <person name="Lin S."/>
            <person name="Macmil S.L."/>
            <person name="Magdelenat G."/>
            <person name="Matthews L."/>
            <person name="McCorrison J."/>
            <person name="Monaghan E.L."/>
            <person name="Mun J.H."/>
            <person name="Najar F.Z."/>
            <person name="Nicholson C."/>
            <person name="Noirot C."/>
            <person name="O'Bleness M."/>
            <person name="Paule C.R."/>
            <person name="Poulain J."/>
            <person name="Prion F."/>
            <person name="Qin B."/>
            <person name="Qu C."/>
            <person name="Retzel E.F."/>
            <person name="Riddle C."/>
            <person name="Sallet E."/>
            <person name="Samain S."/>
            <person name="Samson N."/>
            <person name="Sanders I."/>
            <person name="Saurat O."/>
            <person name="Scarpelli C."/>
            <person name="Schiex T."/>
            <person name="Segurens B."/>
            <person name="Severin A.J."/>
            <person name="Sherrier D.J."/>
            <person name="Shi R."/>
            <person name="Sims S."/>
            <person name="Singer S.R."/>
            <person name="Sinharoy S."/>
            <person name="Sterck L."/>
            <person name="Viollet A."/>
            <person name="Wang B.B."/>
            <person name="Wang K."/>
            <person name="Wang M."/>
            <person name="Wang X."/>
            <person name="Warfsmann J."/>
            <person name="Weissenbach J."/>
            <person name="White D.D."/>
            <person name="White J.D."/>
            <person name="Wiley G.B."/>
            <person name="Wincker P."/>
            <person name="Xing Y."/>
            <person name="Yang L."/>
            <person name="Yao Z."/>
            <person name="Ying F."/>
            <person name="Zhai J."/>
            <person name="Zhou L."/>
            <person name="Zuber A."/>
            <person name="Denarie J."/>
            <person name="Dixon R.A."/>
            <person name="May G.D."/>
            <person name="Schwartz D.C."/>
            <person name="Rogers J."/>
            <person name="Quetier F."/>
            <person name="Town C.D."/>
            <person name="Roe B.A."/>
        </authorList>
    </citation>
    <scope>NUCLEOTIDE SEQUENCE [LARGE SCALE GENOMIC DNA]</scope>
    <source>
        <strain evidence="8">A17</strain>
        <strain evidence="10 11">cv. Jemalong A17</strain>
    </source>
</reference>
<dbReference type="PANTHER" id="PTHR10887:SF529">
    <property type="entry name" value="P-LOOP NUCLEOSIDE TRIPHOSPHATE HYDROLASE SUPERFAMILY PROTEIN"/>
    <property type="match status" value="1"/>
</dbReference>
<reference evidence="10" key="3">
    <citation type="submission" date="2015-04" db="UniProtKB">
        <authorList>
            <consortium name="EnsemblPlants"/>
        </authorList>
    </citation>
    <scope>IDENTIFICATION</scope>
    <source>
        <strain evidence="10">cv. Jemalong A17</strain>
    </source>
</reference>
<evidence type="ECO:0000259" key="6">
    <source>
        <dbReference type="Pfam" id="PF13087"/>
    </source>
</evidence>
<dbReference type="GO" id="GO:0003723">
    <property type="term" value="F:RNA binding"/>
    <property type="evidence" value="ECO:0000318"/>
    <property type="project" value="GO_Central"/>
</dbReference>
<dbReference type="Gramene" id="rna16340">
    <property type="protein sequence ID" value="RHN68050.1"/>
    <property type="gene ID" value="gene16340"/>
</dbReference>
<evidence type="ECO:0000313" key="8">
    <source>
        <dbReference type="EMBL" id="AES70859.2"/>
    </source>
</evidence>
<dbReference type="Gene3D" id="3.40.50.300">
    <property type="entry name" value="P-loop containing nucleotide triphosphate hydrolases"/>
    <property type="match status" value="3"/>
</dbReference>
<keyword evidence="3" id="KW-0347">Helicase</keyword>
<reference evidence="12" key="4">
    <citation type="journal article" date="2018" name="Nat. Plants">
        <title>Whole-genome landscape of Medicago truncatula symbiotic genes.</title>
        <authorList>
            <person name="Pecrix Y."/>
            <person name="Staton S.E."/>
            <person name="Sallet E."/>
            <person name="Lelandais-Briere C."/>
            <person name="Moreau S."/>
            <person name="Carrere S."/>
            <person name="Blein T."/>
            <person name="Jardinaud M.F."/>
            <person name="Latrasse D."/>
            <person name="Zouine M."/>
            <person name="Zahm M."/>
            <person name="Kreplak J."/>
            <person name="Mayjonade B."/>
            <person name="Satge C."/>
            <person name="Perez M."/>
            <person name="Cauet S."/>
            <person name="Marande W."/>
            <person name="Chantry-Darmon C."/>
            <person name="Lopez-Roques C."/>
            <person name="Bouchez O."/>
            <person name="Berard A."/>
            <person name="Debelle F."/>
            <person name="Munos S."/>
            <person name="Bendahmane A."/>
            <person name="Berges H."/>
            <person name="Niebel A."/>
            <person name="Buitink J."/>
            <person name="Frugier F."/>
            <person name="Benhamed M."/>
            <person name="Crespi M."/>
            <person name="Gouzy J."/>
            <person name="Gamas P."/>
        </authorList>
    </citation>
    <scope>NUCLEOTIDE SEQUENCE [LARGE SCALE GENOMIC DNA]</scope>
    <source>
        <strain evidence="12">cv. Jemalong A17</strain>
    </source>
</reference>
<dbReference type="EnsemblPlants" id="AES70859">
    <property type="protein sequence ID" value="AES70859"/>
    <property type="gene ID" value="MTR_3g064210"/>
</dbReference>
<dbReference type="InterPro" id="IPR041677">
    <property type="entry name" value="DNA2/NAM7_AAA_11"/>
</dbReference>
<proteinExistence type="predicted"/>
<dbReference type="Pfam" id="PF13087">
    <property type="entry name" value="AAA_12"/>
    <property type="match status" value="1"/>
</dbReference>
<dbReference type="AlphaFoldDB" id="G7J7W5"/>
<dbReference type="Proteomes" id="UP000265566">
    <property type="component" value="Chromosome 3"/>
</dbReference>
<feature type="domain" description="DNA2/NAM7 helicase helicase" evidence="5">
    <location>
        <begin position="608"/>
        <end position="682"/>
    </location>
</feature>
<dbReference type="Pfam" id="PF13086">
    <property type="entry name" value="AAA_11"/>
    <property type="match status" value="2"/>
</dbReference>
<evidence type="ECO:0000259" key="5">
    <source>
        <dbReference type="Pfam" id="PF13086"/>
    </source>
</evidence>
<sequence>MVTLIMEPSKKDLVRLVFSWSLQDILNDDLFHDKVRQIPKTFSSGGHYLDSFISPLIEETRTELCSSIKMVSKAPAWEITDFELSNDYDPPLDLLYKIEIKTGANSDGDGDIFEPETGQLIALTDRRPTCIDDLNTPGNSYSIASIKRVRKKEYTEDVYEAKILASKPIELEQYRQKDDTYTYGFGVYLCNMTTFIRIWNVLNSDPDGPSIHIIKQLLQPDSGVGENCAQCFSSERHSIDTSRLGAVIRSFDLNDAQEEGVLSCIAARECSHKNTVKLIWGPPGTGKTKTASSLLFALLKRRCRTLTCAPTNVAVLELTSRFIRLVMKSLDYLTYGLGDIVLFGNRKRMKIDNDDDLFVIFLDYRANILSKCFAPLSGWKHHLELVTYLLENPEKQYHEYLSSDVKRDYEVDNYDCLKEEKELLATADQQANQEKKDTYSQDRNVCKQNEWKGIVNKTLRENRLCFKEGNKSKYDKQEKKDFLYYENRIKRLTFHEFVKKEFNFIRTQMRTFAVHMCTHLPTSFISLRVVKSLFECLDWLKVFETVLSNNSITEQGFKLALATSCDDECKISSCNWQYKLGMTRKECLKRLKSLRDLLILPDFFDEYSIKSFCFKTSRMIFCTASSSSRLYSEGLDRLEMLVIDEAAQLKECEANIPLQLPGLRHVVLIGDEKQLPALVKSEISDKAGFGRSLFERLVLLGHKKHLLNVQYRMHPSISLFPNMQFYDNQLVDSPSVKEKNYEKHFLSADMFKSFSFIDVAFGEDELDEGSSRRNMVEVAVVSGIVLNLYKESVSRKQTVSVGVISPYKAQVVAIQDTLDKRFGGDVNDGFSVKVSTVDGFQGGEEDVIIISTVRHNSMGVVGFISNIQRTNVSLTRARYCLWIIGNGETLMNSGSIWEVLLYDAVARGCFHSADEDERLSHAIATAMIELGQVGDLLNMSSLLFRKATWKVCFDQSFLISMARIKSTEDCKKICSLLMQLSSGWHQPHREINIGVVDDTSSQLLGLCKVNELLYIVWTIDILEENSDYVQILKLWDVLPLSEVSKMVRDIDIFCRSYSVDIQRCCKIRCSNRDFVVPLRWPANLNNQTNHNLPQDDPMQLICNQFDSLQLRDV</sequence>
<gene>
    <name evidence="10" type="primary">11413759</name>
    <name evidence="8" type="ordered locus">MTR_3g064210</name>
    <name evidence="9" type="ORF">MtrunA17_Chr3g0109551</name>
</gene>
<evidence type="ECO:0000313" key="11">
    <source>
        <dbReference type="Proteomes" id="UP000002051"/>
    </source>
</evidence>
<dbReference type="GO" id="GO:0005694">
    <property type="term" value="C:chromosome"/>
    <property type="evidence" value="ECO:0007669"/>
    <property type="project" value="UniProtKB-ARBA"/>
</dbReference>
<reference evidence="9" key="5">
    <citation type="journal article" date="2018" name="Nat. Plants">
        <title>Whole-genome landscape of Medicago truncatula symbiotic genes.</title>
        <authorList>
            <person name="Pecrix Y."/>
            <person name="Gamas P."/>
            <person name="Carrere S."/>
        </authorList>
    </citation>
    <scope>NUCLEOTIDE SEQUENCE</scope>
    <source>
        <tissue evidence="9">Leaves</tissue>
    </source>
</reference>
<keyword evidence="11" id="KW-1185">Reference proteome</keyword>
<dbReference type="EMBL" id="CM001219">
    <property type="protein sequence ID" value="AES70859.2"/>
    <property type="molecule type" value="Genomic_DNA"/>
</dbReference>
<evidence type="ECO:0000256" key="3">
    <source>
        <dbReference type="ARBA" id="ARBA00022806"/>
    </source>
</evidence>
<dbReference type="eggNOG" id="KOG1801">
    <property type="taxonomic scope" value="Eukaryota"/>
</dbReference>
<evidence type="ECO:0000313" key="10">
    <source>
        <dbReference type="EnsemblPlants" id="AES70859"/>
    </source>
</evidence>
<keyword evidence="4" id="KW-0067">ATP-binding</keyword>
<dbReference type="HOGENOM" id="CLU_005995_0_0_1"/>
<dbReference type="Proteomes" id="UP000002051">
    <property type="component" value="Chromosome 3"/>
</dbReference>
<feature type="domain" description="DUF6469" evidence="7">
    <location>
        <begin position="94"/>
        <end position="203"/>
    </location>
</feature>
<dbReference type="GO" id="GO:0016787">
    <property type="term" value="F:hydrolase activity"/>
    <property type="evidence" value="ECO:0007669"/>
    <property type="project" value="UniProtKB-KW"/>
</dbReference>
<dbReference type="EMBL" id="PSQE01000003">
    <property type="protein sequence ID" value="RHN68050.1"/>
    <property type="molecule type" value="Genomic_DNA"/>
</dbReference>
<evidence type="ECO:0000313" key="12">
    <source>
        <dbReference type="Proteomes" id="UP000265566"/>
    </source>
</evidence>